<evidence type="ECO:0000313" key="24">
    <source>
        <dbReference type="Proteomes" id="UP001466933"/>
    </source>
</evidence>
<evidence type="ECO:0000256" key="11">
    <source>
        <dbReference type="ARBA" id="ARBA00022840"/>
    </source>
</evidence>
<keyword evidence="17" id="KW-0175">Coiled coil</keyword>
<feature type="modified residue" description="4-aspartylphosphate" evidence="16">
    <location>
        <position position="881"/>
    </location>
</feature>
<evidence type="ECO:0000256" key="18">
    <source>
        <dbReference type="SAM" id="Phobius"/>
    </source>
</evidence>
<dbReference type="InterPro" id="IPR004358">
    <property type="entry name" value="Sig_transdc_His_kin-like_C"/>
</dbReference>
<dbReference type="Gene3D" id="3.40.190.10">
    <property type="entry name" value="Periplasmic binding protein-like II"/>
    <property type="match status" value="4"/>
</dbReference>
<keyword evidence="6 16" id="KW-0597">Phosphoprotein</keyword>
<dbReference type="SMART" id="SM00387">
    <property type="entry name" value="HATPase_c"/>
    <property type="match status" value="1"/>
</dbReference>
<dbReference type="SMART" id="SM00448">
    <property type="entry name" value="REC"/>
    <property type="match status" value="1"/>
</dbReference>
<keyword evidence="4" id="KW-1003">Cell membrane</keyword>
<comment type="catalytic activity">
    <reaction evidence="1">
        <text>ATP + protein L-histidine = ADP + protein N-phospho-L-histidine.</text>
        <dbReference type="EC" id="2.7.13.3"/>
    </reaction>
</comment>
<evidence type="ECO:0000256" key="4">
    <source>
        <dbReference type="ARBA" id="ARBA00022475"/>
    </source>
</evidence>
<evidence type="ECO:0000256" key="10">
    <source>
        <dbReference type="ARBA" id="ARBA00022777"/>
    </source>
</evidence>
<dbReference type="InterPro" id="IPR011006">
    <property type="entry name" value="CheY-like_superfamily"/>
</dbReference>
<keyword evidence="14 18" id="KW-0472">Membrane</keyword>
<dbReference type="CDD" id="cd00082">
    <property type="entry name" value="HisKA"/>
    <property type="match status" value="1"/>
</dbReference>
<dbReference type="EC" id="2.7.13.3" evidence="3"/>
<evidence type="ECO:0000313" key="23">
    <source>
        <dbReference type="EMBL" id="MEN2475446.1"/>
    </source>
</evidence>
<dbReference type="CDD" id="cd16922">
    <property type="entry name" value="HATPase_EvgS-ArcB-TorS-like"/>
    <property type="match status" value="1"/>
</dbReference>
<dbReference type="InterPro" id="IPR003661">
    <property type="entry name" value="HisK_dim/P_dom"/>
</dbReference>
<dbReference type="Pfam" id="PF00512">
    <property type="entry name" value="HisKA"/>
    <property type="match status" value="1"/>
</dbReference>
<dbReference type="InterPro" id="IPR036097">
    <property type="entry name" value="HisK_dim/P_sf"/>
</dbReference>
<evidence type="ECO:0000256" key="15">
    <source>
        <dbReference type="PROSITE-ProRule" id="PRU00110"/>
    </source>
</evidence>
<dbReference type="PROSITE" id="PS50109">
    <property type="entry name" value="HIS_KIN"/>
    <property type="match status" value="1"/>
</dbReference>
<organism evidence="23 24">
    <name type="scientific">Burkholderia theae</name>
    <dbReference type="NCBI Taxonomy" id="3143496"/>
    <lineage>
        <taxon>Bacteria</taxon>
        <taxon>Pseudomonadati</taxon>
        <taxon>Pseudomonadota</taxon>
        <taxon>Betaproteobacteria</taxon>
        <taxon>Burkholderiales</taxon>
        <taxon>Burkholderiaceae</taxon>
        <taxon>Burkholderia</taxon>
    </lineage>
</organism>
<evidence type="ECO:0000259" key="22">
    <source>
        <dbReference type="PROSITE" id="PS50894"/>
    </source>
</evidence>
<dbReference type="PANTHER" id="PTHR43047:SF72">
    <property type="entry name" value="OSMOSENSING HISTIDINE PROTEIN KINASE SLN1"/>
    <property type="match status" value="1"/>
</dbReference>
<dbReference type="Gene3D" id="3.40.50.2300">
    <property type="match status" value="1"/>
</dbReference>
<dbReference type="InterPro" id="IPR001638">
    <property type="entry name" value="Solute-binding_3/MltF_N"/>
</dbReference>
<dbReference type="CDD" id="cd17546">
    <property type="entry name" value="REC_hyHK_CKI1_RcsC-like"/>
    <property type="match status" value="1"/>
</dbReference>
<dbReference type="InterPro" id="IPR036890">
    <property type="entry name" value="HATPase_C_sf"/>
</dbReference>
<keyword evidence="11" id="KW-0547">Nucleotide-binding</keyword>
<keyword evidence="24" id="KW-1185">Reference proteome</keyword>
<dbReference type="Gene3D" id="3.30.565.10">
    <property type="entry name" value="Histidine kinase-like ATPase, C-terminal domain"/>
    <property type="match status" value="1"/>
</dbReference>
<feature type="domain" description="HPt" evidence="22">
    <location>
        <begin position="987"/>
        <end position="1079"/>
    </location>
</feature>
<dbReference type="InterPro" id="IPR003594">
    <property type="entry name" value="HATPase_dom"/>
</dbReference>
<comment type="subcellular location">
    <subcellularLocation>
        <location evidence="2">Cell inner membrane</location>
        <topology evidence="2">Multi-pass membrane protein</topology>
    </subcellularLocation>
</comment>
<evidence type="ECO:0000256" key="2">
    <source>
        <dbReference type="ARBA" id="ARBA00004429"/>
    </source>
</evidence>
<evidence type="ECO:0000256" key="6">
    <source>
        <dbReference type="ARBA" id="ARBA00022553"/>
    </source>
</evidence>
<dbReference type="SUPFAM" id="SSF47384">
    <property type="entry name" value="Homodimeric domain of signal transducing histidine kinase"/>
    <property type="match status" value="1"/>
</dbReference>
<dbReference type="SUPFAM" id="SSF55874">
    <property type="entry name" value="ATPase domain of HSP90 chaperone/DNA topoisomerase II/histidine kinase"/>
    <property type="match status" value="1"/>
</dbReference>
<name>A0ABU9WTN5_9BURK</name>
<evidence type="ECO:0000256" key="12">
    <source>
        <dbReference type="ARBA" id="ARBA00022989"/>
    </source>
</evidence>
<dbReference type="Pfam" id="PF00072">
    <property type="entry name" value="Response_reg"/>
    <property type="match status" value="1"/>
</dbReference>
<dbReference type="SUPFAM" id="SSF53850">
    <property type="entry name" value="Periplasmic binding protein-like II"/>
    <property type="match status" value="2"/>
</dbReference>
<dbReference type="InterPro" id="IPR008207">
    <property type="entry name" value="Sig_transdc_His_kin_Hpt_dom"/>
</dbReference>
<reference evidence="23 24" key="1">
    <citation type="submission" date="2024-05" db="EMBL/GenBank/DDBJ databases">
        <title>Burkholderia sp. Nov. a novel bacteria isolated from rhizosphere soil of Camellia sinensis.</title>
        <authorList>
            <person name="Dong Y."/>
        </authorList>
    </citation>
    <scope>NUCLEOTIDE SEQUENCE [LARGE SCALE GENOMIC DNA]</scope>
    <source>
        <strain evidence="23 24">GS2Y</strain>
    </source>
</reference>
<feature type="transmembrane region" description="Helical" evidence="18">
    <location>
        <begin position="531"/>
        <end position="549"/>
    </location>
</feature>
<feature type="domain" description="Response regulatory" evidence="21">
    <location>
        <begin position="832"/>
        <end position="951"/>
    </location>
</feature>
<proteinExistence type="predicted"/>
<accession>A0ABU9WTN5</accession>
<keyword evidence="9 19" id="KW-0732">Signal</keyword>
<protein>
    <recommendedName>
        <fullName evidence="3">histidine kinase</fullName>
        <ecNumber evidence="3">2.7.13.3</ecNumber>
    </recommendedName>
</protein>
<keyword evidence="10" id="KW-0418">Kinase</keyword>
<evidence type="ECO:0000256" key="1">
    <source>
        <dbReference type="ARBA" id="ARBA00000085"/>
    </source>
</evidence>
<keyword evidence="12 18" id="KW-1133">Transmembrane helix</keyword>
<dbReference type="PROSITE" id="PS50894">
    <property type="entry name" value="HPT"/>
    <property type="match status" value="1"/>
</dbReference>
<sequence>MRAPRTGWLKLLTCVASFVCAVGIASAQTELKLVAHDTGAHAPMPLSTTARAWLADHHDTIRVGTVPGALGPLDLVDANGGYVGISAEYLGALADSLPARVSVIAFADRASLDAALAAGQIDLATTARRNPADRTRMTSAPYFANKLVLATRIDHPAFAIREHAGPAAIAYVSGDGDPNELRRAYPSMTPRAYPTLERALAAVAFGEADACIGNATALNYLIERQQLQNVAITRDALLDGDDFRFAALPRNAPLVQMIDTALATISATDRAAIRTRWEGLGTHYALGTRFAPSQRERDWIAAHRDVRFAAPADVPPFAVATGSDTVTGFAADLLDLIGARAGFDPVRVPIAPGGAVPTDIPAIMVDEAGHAPAGWTTTTPYASTSAVIVARAGQTFGDLASLRGRRIVVAPGSGGLFATLSADGVNVERADDAWAAAERVERGKADAFVTNIVTASYVIDQRFQTRLAIVGRAGDAPVQLAFAVRAQDAPLATLLDRGLASIPAPRMDALREQWRADVRIPSRWDRRRPEVLAFVAGIAVLAILFLVWNHRLRRQIARRKRAEAQLETAKLAAEDANRAKSTFLATMSHEIRTPMNAVLGVLELLGETDEPAERRQVSLDAAQEAARSLLALIDDILDLSRIESGKLELHAEPTDCPALIRGVAAIFAGVARQRQVGFRVDIDGGNVGGVLIDPVRFRQILSNLLSNAVKFTQEGEVTLSARLSRDGDTVSIDVDVTDTGIGIAPDQQARLFEPFSQAAADIGPRYGGSGLGLSICRRLADLMGGELSLTSTPGVGTAVRFRLRAHAAAIPAATRSPRASSDALRQRFAGRTALIVDDHPANRFILERQLTHLGFRVACAGDGPSALSQWKQDRPDVVVTDCYMPGMTGYALARAIRDDEAHGHSTPVAIIGCTADIQPGLVDRARAAGMDDCVRKPLGLRDLAEHLERLLGVTCTAPLQAADIPVRDANAETLLDAAAIERITAGDADAERQLLTKIAEANRDDGLRLSAAAASNDRSSFRAILHRLCGPLTLIGAHSAEHACRLAEQRALDEVSPLSELASTVQAALAQLSDAIDARIVQHARPPADSDA</sequence>
<comment type="caution">
    <text evidence="23">The sequence shown here is derived from an EMBL/GenBank/DDBJ whole genome shotgun (WGS) entry which is preliminary data.</text>
</comment>
<dbReference type="SUPFAM" id="SSF52172">
    <property type="entry name" value="CheY-like"/>
    <property type="match status" value="1"/>
</dbReference>
<dbReference type="Pfam" id="PF02518">
    <property type="entry name" value="HATPase_c"/>
    <property type="match status" value="1"/>
</dbReference>
<evidence type="ECO:0000256" key="13">
    <source>
        <dbReference type="ARBA" id="ARBA00023012"/>
    </source>
</evidence>
<dbReference type="InterPro" id="IPR001789">
    <property type="entry name" value="Sig_transdc_resp-reg_receiver"/>
</dbReference>
<dbReference type="EMBL" id="JBCPYA010000025">
    <property type="protein sequence ID" value="MEN2475446.1"/>
    <property type="molecule type" value="Genomic_DNA"/>
</dbReference>
<dbReference type="Pfam" id="PF00497">
    <property type="entry name" value="SBP_bac_3"/>
    <property type="match status" value="1"/>
</dbReference>
<feature type="domain" description="Histidine kinase" evidence="20">
    <location>
        <begin position="586"/>
        <end position="807"/>
    </location>
</feature>
<feature type="chain" id="PRO_5045374116" description="histidine kinase" evidence="19">
    <location>
        <begin position="28"/>
        <end position="1092"/>
    </location>
</feature>
<evidence type="ECO:0000256" key="9">
    <source>
        <dbReference type="ARBA" id="ARBA00022729"/>
    </source>
</evidence>
<dbReference type="SMART" id="SM00388">
    <property type="entry name" value="HisKA"/>
    <property type="match status" value="1"/>
</dbReference>
<evidence type="ECO:0000256" key="5">
    <source>
        <dbReference type="ARBA" id="ARBA00022519"/>
    </source>
</evidence>
<dbReference type="SMART" id="SM00062">
    <property type="entry name" value="PBPb"/>
    <property type="match status" value="2"/>
</dbReference>
<keyword evidence="11" id="KW-0067">ATP-binding</keyword>
<dbReference type="CDD" id="cd13705">
    <property type="entry name" value="PBP2_BvgS_D1"/>
    <property type="match status" value="1"/>
</dbReference>
<dbReference type="Gene3D" id="1.10.287.130">
    <property type="match status" value="1"/>
</dbReference>
<evidence type="ECO:0000256" key="19">
    <source>
        <dbReference type="SAM" id="SignalP"/>
    </source>
</evidence>
<evidence type="ECO:0000256" key="8">
    <source>
        <dbReference type="ARBA" id="ARBA00022692"/>
    </source>
</evidence>
<dbReference type="PRINTS" id="PR00344">
    <property type="entry name" value="BCTRLSENSOR"/>
</dbReference>
<evidence type="ECO:0000256" key="14">
    <source>
        <dbReference type="ARBA" id="ARBA00023136"/>
    </source>
</evidence>
<evidence type="ECO:0000259" key="21">
    <source>
        <dbReference type="PROSITE" id="PS50110"/>
    </source>
</evidence>
<evidence type="ECO:0000256" key="7">
    <source>
        <dbReference type="ARBA" id="ARBA00022679"/>
    </source>
</evidence>
<keyword evidence="8 18" id="KW-0812">Transmembrane</keyword>
<dbReference type="SUPFAM" id="SSF47226">
    <property type="entry name" value="Histidine-containing phosphotransfer domain, HPT domain"/>
    <property type="match status" value="1"/>
</dbReference>
<gene>
    <name evidence="23" type="ORF">VOI36_36695</name>
</gene>
<evidence type="ECO:0000256" key="16">
    <source>
        <dbReference type="PROSITE-ProRule" id="PRU00169"/>
    </source>
</evidence>
<keyword evidence="7" id="KW-0808">Transferase</keyword>
<keyword evidence="5" id="KW-0997">Cell inner membrane</keyword>
<keyword evidence="13" id="KW-0902">Two-component regulatory system</keyword>
<dbReference type="InterPro" id="IPR005467">
    <property type="entry name" value="His_kinase_dom"/>
</dbReference>
<dbReference type="InterPro" id="IPR036641">
    <property type="entry name" value="HPT_dom_sf"/>
</dbReference>
<dbReference type="InterPro" id="IPR049870">
    <property type="entry name" value="BvgS-like_periplasmic1"/>
</dbReference>
<dbReference type="Gene3D" id="1.20.120.160">
    <property type="entry name" value="HPT domain"/>
    <property type="match status" value="1"/>
</dbReference>
<feature type="modified residue" description="Phosphohistidine" evidence="15">
    <location>
        <position position="1026"/>
    </location>
</feature>
<dbReference type="RefSeq" id="WP_343495356.1">
    <property type="nucleotide sequence ID" value="NZ_JBCPYA010000025.1"/>
</dbReference>
<evidence type="ECO:0000256" key="17">
    <source>
        <dbReference type="SAM" id="Coils"/>
    </source>
</evidence>
<dbReference type="Proteomes" id="UP001466933">
    <property type="component" value="Unassembled WGS sequence"/>
</dbReference>
<dbReference type="PROSITE" id="PS50110">
    <property type="entry name" value="RESPONSE_REGULATORY"/>
    <property type="match status" value="1"/>
</dbReference>
<evidence type="ECO:0000259" key="20">
    <source>
        <dbReference type="PROSITE" id="PS50109"/>
    </source>
</evidence>
<feature type="signal peptide" evidence="19">
    <location>
        <begin position="1"/>
        <end position="27"/>
    </location>
</feature>
<feature type="coiled-coil region" evidence="17">
    <location>
        <begin position="552"/>
        <end position="579"/>
    </location>
</feature>
<dbReference type="PANTHER" id="PTHR43047">
    <property type="entry name" value="TWO-COMPONENT HISTIDINE PROTEIN KINASE"/>
    <property type="match status" value="1"/>
</dbReference>
<evidence type="ECO:0000256" key="3">
    <source>
        <dbReference type="ARBA" id="ARBA00012438"/>
    </source>
</evidence>